<evidence type="ECO:0000313" key="2">
    <source>
        <dbReference type="Proteomes" id="UP000500843"/>
    </source>
</evidence>
<organism evidence="1 2">
    <name type="scientific">Prevotella melaninogenica</name>
    <dbReference type="NCBI Taxonomy" id="28132"/>
    <lineage>
        <taxon>Bacteria</taxon>
        <taxon>Pseudomonadati</taxon>
        <taxon>Bacteroidota</taxon>
        <taxon>Bacteroidia</taxon>
        <taxon>Bacteroidales</taxon>
        <taxon>Prevotellaceae</taxon>
        <taxon>Prevotella</taxon>
    </lineage>
</organism>
<protein>
    <submittedName>
        <fullName evidence="1">Uncharacterized protein</fullName>
    </submittedName>
</protein>
<evidence type="ECO:0000313" key="1">
    <source>
        <dbReference type="EMBL" id="QKH88873.1"/>
    </source>
</evidence>
<proteinExistence type="predicted"/>
<dbReference type="EMBL" id="CP054011">
    <property type="protein sequence ID" value="QKH88873.1"/>
    <property type="molecule type" value="Genomic_DNA"/>
</dbReference>
<reference evidence="1 2" key="1">
    <citation type="submission" date="2020-05" db="EMBL/GenBank/DDBJ databases">
        <title>FDA dAtabase for Regulatory Grade micrObial Sequences (FDA-ARGOS): Supporting development and validation of Infectious Disease Dx tests.</title>
        <authorList>
            <person name="Moreno J."/>
            <person name="Tallon L."/>
            <person name="Sadzewicz L."/>
            <person name="Zhao X."/>
            <person name="Vavikolanu K."/>
            <person name="Mehta A."/>
            <person name="Aluvathingal J."/>
            <person name="Nadendla S."/>
            <person name="Myers T."/>
            <person name="Yan Y."/>
            <person name="Sichtig H."/>
        </authorList>
    </citation>
    <scope>NUCLEOTIDE SEQUENCE [LARGE SCALE GENOMIC DNA]</scope>
    <source>
        <strain evidence="1 2">FDAARGOS_760</strain>
    </source>
</reference>
<accession>A0A7D4JX16</accession>
<gene>
    <name evidence="1" type="ORF">FIU21_07890</name>
</gene>
<dbReference type="Proteomes" id="UP000500843">
    <property type="component" value="Chromosome 2"/>
</dbReference>
<dbReference type="AlphaFoldDB" id="A0A7D4JX16"/>
<dbReference type="RefSeq" id="WP_004361142.1">
    <property type="nucleotide sequence ID" value="NZ_CP054011.1"/>
</dbReference>
<sequence>MKLEFIDHNTYKELDYEAIFDDLHNDVYRKYGKIINANSYIKIAWSSDLLLPQFLDLSSKIYAIGIDQNFAIYDFEKKHRIMYLDLMFLFCEMVKVNQKLFIATELEVIVVDLEDYNIIDTISLPDMYDKIEINCDQIDINCDQIDINCLENILIKYYTRDD</sequence>
<name>A0A7D4JX16_9BACT</name>